<evidence type="ECO:0000256" key="1">
    <source>
        <dbReference type="ARBA" id="ARBA00000316"/>
    </source>
</evidence>
<dbReference type="UniPathway" id="UPA00042">
    <property type="reaction ID" value="UER00497"/>
</dbReference>
<reference evidence="10" key="1">
    <citation type="submission" date="2015-01" db="EMBL/GenBank/DDBJ databases">
        <authorList>
            <person name="Andreevskaya M."/>
        </authorList>
    </citation>
    <scope>NUCLEOTIDE SEQUENCE [LARGE SCALE GENOMIC DNA]</scope>
    <source>
        <strain evidence="10">MKFS47</strain>
    </source>
</reference>
<feature type="active site" description="Proton acceptor; specific for D-alanine" evidence="5">
    <location>
        <position position="40"/>
    </location>
</feature>
<dbReference type="RefSeq" id="WP_047915305.1">
    <property type="nucleotide sequence ID" value="NZ_LN774769.1"/>
</dbReference>
<dbReference type="GO" id="GO:0008784">
    <property type="term" value="F:alanine racemase activity"/>
    <property type="evidence" value="ECO:0007669"/>
    <property type="project" value="UniProtKB-UniRule"/>
</dbReference>
<dbReference type="GO" id="GO:0030170">
    <property type="term" value="F:pyridoxal phosphate binding"/>
    <property type="evidence" value="ECO:0007669"/>
    <property type="project" value="UniProtKB-UniRule"/>
</dbReference>
<evidence type="ECO:0000256" key="3">
    <source>
        <dbReference type="ARBA" id="ARBA00022898"/>
    </source>
</evidence>
<dbReference type="InterPro" id="IPR009006">
    <property type="entry name" value="Ala_racemase/Decarboxylase_C"/>
</dbReference>
<dbReference type="GO" id="GO:0005829">
    <property type="term" value="C:cytosol"/>
    <property type="evidence" value="ECO:0007669"/>
    <property type="project" value="TreeGrafter"/>
</dbReference>
<evidence type="ECO:0000256" key="7">
    <source>
        <dbReference type="PIRSR" id="PIRSR600821-52"/>
    </source>
</evidence>
<dbReference type="PANTHER" id="PTHR30511">
    <property type="entry name" value="ALANINE RACEMASE"/>
    <property type="match status" value="1"/>
</dbReference>
<dbReference type="SUPFAM" id="SSF50621">
    <property type="entry name" value="Alanine racemase C-terminal domain-like"/>
    <property type="match status" value="1"/>
</dbReference>
<dbReference type="HAMAP" id="MF_01201">
    <property type="entry name" value="Ala_racemase"/>
    <property type="match status" value="1"/>
</dbReference>
<evidence type="ECO:0000256" key="2">
    <source>
        <dbReference type="ARBA" id="ARBA00001933"/>
    </source>
</evidence>
<sequence length="375" mass="41119">MKPSTHRPTRAIISLTAIQDNIKQFKTHVGKQTEVWAVVKANAYGHGAISVSQSIDDLVAGFCVSNLDEAIELRSHGTVKHILVLSGIVPEDIHIAVNLRLIVTVPSLDWFKLVSQHLEDVDCEHLRFHIKVDSGMGRIGVTTAEEANQIIALADELGADFAGVFTHFATADEVAQDKFIDQKEKFETIVANLTRRPTYVHSSNSAAGIWHKETVQDIERLGDVMYGLNPSGKVLDMPYAITPALELISELTHVKCIAKGDTVGYGAEFVADQETIIGTVPIGYADGWTRNMTGFYVLVAGKRCPIVGRISMDQITIALDEKLPIGTKVTLIGQDEQETITVDDIAAYRGTINYEVVCLLSDRIKRIYPDGLAEP</sequence>
<dbReference type="HOGENOM" id="CLU_028393_2_1_9"/>
<protein>
    <recommendedName>
        <fullName evidence="5">Alanine racemase</fullName>
        <ecNumber evidence="5">5.1.1.1</ecNumber>
    </recommendedName>
</protein>
<dbReference type="GO" id="GO:0009252">
    <property type="term" value="P:peptidoglycan biosynthetic process"/>
    <property type="evidence" value="ECO:0007669"/>
    <property type="project" value="TreeGrafter"/>
</dbReference>
<organism evidence="9 10">
    <name type="scientific">Pseudolactococcus piscium MKFS47</name>
    <dbReference type="NCBI Taxonomy" id="297352"/>
    <lineage>
        <taxon>Bacteria</taxon>
        <taxon>Bacillati</taxon>
        <taxon>Bacillota</taxon>
        <taxon>Bacilli</taxon>
        <taxon>Lactobacillales</taxon>
        <taxon>Streptococcaceae</taxon>
        <taxon>Pseudolactococcus</taxon>
    </lineage>
</organism>
<keyword evidence="3 5" id="KW-0663">Pyridoxal phosphate</keyword>
<dbReference type="InterPro" id="IPR001608">
    <property type="entry name" value="Ala_racemase_N"/>
</dbReference>
<dbReference type="FunFam" id="2.40.37.10:FF:000006">
    <property type="entry name" value="Alanine racemase"/>
    <property type="match status" value="1"/>
</dbReference>
<proteinExistence type="inferred from homology"/>
<feature type="modified residue" description="N6-(pyridoxal phosphate)lysine" evidence="5 6">
    <location>
        <position position="40"/>
    </location>
</feature>
<evidence type="ECO:0000313" key="9">
    <source>
        <dbReference type="EMBL" id="CEN28120.1"/>
    </source>
</evidence>
<evidence type="ECO:0000256" key="6">
    <source>
        <dbReference type="PIRSR" id="PIRSR600821-50"/>
    </source>
</evidence>
<dbReference type="SMART" id="SM01005">
    <property type="entry name" value="Ala_racemase_C"/>
    <property type="match status" value="1"/>
</dbReference>
<feature type="domain" description="Alanine racemase C-terminal" evidence="8">
    <location>
        <begin position="244"/>
        <end position="369"/>
    </location>
</feature>
<accession>A0A0D6DVW2</accession>
<dbReference type="EMBL" id="LN774769">
    <property type="protein sequence ID" value="CEN28120.1"/>
    <property type="molecule type" value="Genomic_DNA"/>
</dbReference>
<dbReference type="SUPFAM" id="SSF51419">
    <property type="entry name" value="PLP-binding barrel"/>
    <property type="match status" value="1"/>
</dbReference>
<name>A0A0D6DVW2_9LACT</name>
<dbReference type="FunFam" id="3.20.20.10:FF:000002">
    <property type="entry name" value="Alanine racemase"/>
    <property type="match status" value="1"/>
</dbReference>
<evidence type="ECO:0000256" key="4">
    <source>
        <dbReference type="ARBA" id="ARBA00023235"/>
    </source>
</evidence>
<comment type="cofactor">
    <cofactor evidence="2 5 6">
        <name>pyridoxal 5'-phosphate</name>
        <dbReference type="ChEBI" id="CHEBI:597326"/>
    </cofactor>
</comment>
<dbReference type="NCBIfam" id="TIGR00492">
    <property type="entry name" value="alr"/>
    <property type="match status" value="1"/>
</dbReference>
<dbReference type="Gene3D" id="3.20.20.10">
    <property type="entry name" value="Alanine racemase"/>
    <property type="match status" value="1"/>
</dbReference>
<dbReference type="Pfam" id="PF00842">
    <property type="entry name" value="Ala_racemase_C"/>
    <property type="match status" value="1"/>
</dbReference>
<comment type="similarity">
    <text evidence="5">Belongs to the alanine racemase family.</text>
</comment>
<dbReference type="InterPro" id="IPR011079">
    <property type="entry name" value="Ala_racemase_C"/>
</dbReference>
<comment type="function">
    <text evidence="5">Catalyzes the interconversion of L-alanine and D-alanine. May also act on other amino acids.</text>
</comment>
<feature type="binding site" evidence="5 7">
    <location>
        <position position="138"/>
    </location>
    <ligand>
        <name>substrate</name>
    </ligand>
</feature>
<evidence type="ECO:0000313" key="10">
    <source>
        <dbReference type="Proteomes" id="UP000033166"/>
    </source>
</evidence>
<evidence type="ECO:0000259" key="8">
    <source>
        <dbReference type="SMART" id="SM01005"/>
    </source>
</evidence>
<dbReference type="GO" id="GO:0030632">
    <property type="term" value="P:D-alanine biosynthetic process"/>
    <property type="evidence" value="ECO:0007669"/>
    <property type="project" value="UniProtKB-UniRule"/>
</dbReference>
<evidence type="ECO:0000256" key="5">
    <source>
        <dbReference type="HAMAP-Rule" id="MF_01201"/>
    </source>
</evidence>
<dbReference type="Pfam" id="PF01168">
    <property type="entry name" value="Ala_racemase_N"/>
    <property type="match status" value="1"/>
</dbReference>
<comment type="pathway">
    <text evidence="5">Amino-acid biosynthesis; D-alanine biosynthesis; D-alanine from L-alanine: step 1/1.</text>
</comment>
<dbReference type="CDD" id="cd00430">
    <property type="entry name" value="PLPDE_III_AR"/>
    <property type="match status" value="1"/>
</dbReference>
<dbReference type="InterPro" id="IPR029066">
    <property type="entry name" value="PLP-binding_barrel"/>
</dbReference>
<feature type="active site" description="Proton acceptor; specific for L-alanine" evidence="5">
    <location>
        <position position="265"/>
    </location>
</feature>
<dbReference type="PRINTS" id="PR00992">
    <property type="entry name" value="ALARACEMASE"/>
</dbReference>
<dbReference type="AlphaFoldDB" id="A0A0D6DVW2"/>
<feature type="binding site" evidence="5 7">
    <location>
        <position position="312"/>
    </location>
    <ligand>
        <name>substrate</name>
    </ligand>
</feature>
<dbReference type="PANTHER" id="PTHR30511:SF0">
    <property type="entry name" value="ALANINE RACEMASE, CATABOLIC-RELATED"/>
    <property type="match status" value="1"/>
</dbReference>
<keyword evidence="4 5" id="KW-0413">Isomerase</keyword>
<dbReference type="STRING" id="1364.LP2241_20483"/>
<dbReference type="PROSITE" id="PS00395">
    <property type="entry name" value="ALANINE_RACEMASE"/>
    <property type="match status" value="1"/>
</dbReference>
<dbReference type="Proteomes" id="UP000033166">
    <property type="component" value="Chromosome I"/>
</dbReference>
<dbReference type="EC" id="5.1.1.1" evidence="5"/>
<gene>
    <name evidence="9" type="primary">alr</name>
    <name evidence="9" type="ORF">LACPI_0920</name>
</gene>
<comment type="catalytic activity">
    <reaction evidence="1 5">
        <text>L-alanine = D-alanine</text>
        <dbReference type="Rhea" id="RHEA:20249"/>
        <dbReference type="ChEBI" id="CHEBI:57416"/>
        <dbReference type="ChEBI" id="CHEBI:57972"/>
        <dbReference type="EC" id="5.1.1.1"/>
    </reaction>
</comment>
<dbReference type="InterPro" id="IPR000821">
    <property type="entry name" value="Ala_racemase"/>
</dbReference>
<dbReference type="InterPro" id="IPR020622">
    <property type="entry name" value="Ala_racemase_pyridoxalP-BS"/>
</dbReference>
<dbReference type="Gene3D" id="2.40.37.10">
    <property type="entry name" value="Lyase, Ornithine Decarboxylase, Chain A, domain 1"/>
    <property type="match status" value="1"/>
</dbReference>
<dbReference type="KEGG" id="lpk:LACPI_0920"/>